<comment type="similarity">
    <text evidence="1">Belongs to the strumpellin family.</text>
</comment>
<dbReference type="PANTHER" id="PTHR15691:SF6">
    <property type="entry name" value="WASH COMPLEX SUBUNIT 5"/>
    <property type="match status" value="1"/>
</dbReference>
<dbReference type="PANTHER" id="PTHR15691">
    <property type="entry name" value="WASH COMPLEX SUBUNIT 5"/>
    <property type="match status" value="1"/>
</dbReference>
<dbReference type="GO" id="GO:0007032">
    <property type="term" value="P:endosome organization"/>
    <property type="evidence" value="ECO:0007669"/>
    <property type="project" value="TreeGrafter"/>
</dbReference>
<dbReference type="GO" id="GO:0051125">
    <property type="term" value="P:regulation of actin nucleation"/>
    <property type="evidence" value="ECO:0007669"/>
    <property type="project" value="TreeGrafter"/>
</dbReference>
<dbReference type="Proteomes" id="UP000023152">
    <property type="component" value="Unassembled WGS sequence"/>
</dbReference>
<comment type="caution">
    <text evidence="2">The sequence shown here is derived from an EMBL/GenBank/DDBJ whole genome shotgun (WGS) entry which is preliminary data.</text>
</comment>
<evidence type="ECO:0000256" key="1">
    <source>
        <dbReference type="ARBA" id="ARBA00006224"/>
    </source>
</evidence>
<gene>
    <name evidence="2" type="ORF">RFI_07339</name>
</gene>
<dbReference type="OrthoDB" id="565118at2759"/>
<dbReference type="Pfam" id="PF10266">
    <property type="entry name" value="Strumpellin"/>
    <property type="match status" value="1"/>
</dbReference>
<dbReference type="GO" id="GO:0071203">
    <property type="term" value="C:WASH complex"/>
    <property type="evidence" value="ECO:0007669"/>
    <property type="project" value="InterPro"/>
</dbReference>
<evidence type="ECO:0000313" key="2">
    <source>
        <dbReference type="EMBL" id="ETO29781.1"/>
    </source>
</evidence>
<accession>X6NUT8</accession>
<sequence length="246" mass="28684">MEFPSDFLHTNNTAGQTLLKLVSRGSSILAEMLRLSDHIPGVFTGQDAREQARYKDIIFDFEYLNKQEQLDTQIEKSEVLLDLDDTFRENHIDILQRFFELFESIVRYHRDLLSFVSQVKDGAFLQYSLESLLTDTDGVQLISEGIYLYGVMLLLLDLKIAGHVREKIVMMYYRYKPSLVESSIRDVVKLCRSTGMIGWNAKRPKSYPENYFGRFIYAVIIFIFFENGGGRGKKSVSFFFWKFILK</sequence>
<dbReference type="GO" id="GO:0030041">
    <property type="term" value="P:actin filament polymerization"/>
    <property type="evidence" value="ECO:0007669"/>
    <property type="project" value="TreeGrafter"/>
</dbReference>
<evidence type="ECO:0008006" key="4">
    <source>
        <dbReference type="Google" id="ProtNLM"/>
    </source>
</evidence>
<keyword evidence="3" id="KW-1185">Reference proteome</keyword>
<dbReference type="AlphaFoldDB" id="X6NUT8"/>
<name>X6NUT8_RETFI</name>
<reference evidence="2 3" key="1">
    <citation type="journal article" date="2013" name="Curr. Biol.">
        <title>The Genome of the Foraminiferan Reticulomyxa filosa.</title>
        <authorList>
            <person name="Glockner G."/>
            <person name="Hulsmann N."/>
            <person name="Schleicher M."/>
            <person name="Noegel A.A."/>
            <person name="Eichinger L."/>
            <person name="Gallinger C."/>
            <person name="Pawlowski J."/>
            <person name="Sierra R."/>
            <person name="Euteneuer U."/>
            <person name="Pillet L."/>
            <person name="Moustafa A."/>
            <person name="Platzer M."/>
            <person name="Groth M."/>
            <person name="Szafranski K."/>
            <person name="Schliwa M."/>
        </authorList>
    </citation>
    <scope>NUCLEOTIDE SEQUENCE [LARGE SCALE GENOMIC DNA]</scope>
</reference>
<dbReference type="InterPro" id="IPR019393">
    <property type="entry name" value="WASH_strumpellin"/>
</dbReference>
<dbReference type="EMBL" id="ASPP01005847">
    <property type="protein sequence ID" value="ETO29781.1"/>
    <property type="molecule type" value="Genomic_DNA"/>
</dbReference>
<dbReference type="GO" id="GO:0140285">
    <property type="term" value="P:endosome fission"/>
    <property type="evidence" value="ECO:0007669"/>
    <property type="project" value="TreeGrafter"/>
</dbReference>
<proteinExistence type="inferred from homology"/>
<dbReference type="OMA" id="DFKETHY"/>
<evidence type="ECO:0000313" key="3">
    <source>
        <dbReference type="Proteomes" id="UP000023152"/>
    </source>
</evidence>
<dbReference type="GO" id="GO:0005768">
    <property type="term" value="C:endosome"/>
    <property type="evidence" value="ECO:0007669"/>
    <property type="project" value="TreeGrafter"/>
</dbReference>
<organism evidence="2 3">
    <name type="scientific">Reticulomyxa filosa</name>
    <dbReference type="NCBI Taxonomy" id="46433"/>
    <lineage>
        <taxon>Eukaryota</taxon>
        <taxon>Sar</taxon>
        <taxon>Rhizaria</taxon>
        <taxon>Retaria</taxon>
        <taxon>Foraminifera</taxon>
        <taxon>Monothalamids</taxon>
        <taxon>Reticulomyxidae</taxon>
        <taxon>Reticulomyxa</taxon>
    </lineage>
</organism>
<protein>
    <recommendedName>
        <fullName evidence="4">CYRIA/CYRIB Rac1 binding domain-containing protein</fullName>
    </recommendedName>
</protein>